<dbReference type="Proteomes" id="UP000800097">
    <property type="component" value="Unassembled WGS sequence"/>
</dbReference>
<keyword evidence="5" id="KW-0436">Ligase</keyword>
<dbReference type="Pfam" id="PF00152">
    <property type="entry name" value="tRNA-synt_2"/>
    <property type="match status" value="2"/>
</dbReference>
<evidence type="ECO:0000256" key="9">
    <source>
        <dbReference type="ARBA" id="ARBA00023146"/>
    </source>
</evidence>
<evidence type="ECO:0000256" key="7">
    <source>
        <dbReference type="ARBA" id="ARBA00022840"/>
    </source>
</evidence>
<reference evidence="13" key="1">
    <citation type="journal article" date="2020" name="Stud. Mycol.">
        <title>101 Dothideomycetes genomes: a test case for predicting lifestyles and emergence of pathogens.</title>
        <authorList>
            <person name="Haridas S."/>
            <person name="Albert R."/>
            <person name="Binder M."/>
            <person name="Bloem J."/>
            <person name="Labutti K."/>
            <person name="Salamov A."/>
            <person name="Andreopoulos B."/>
            <person name="Baker S."/>
            <person name="Barry K."/>
            <person name="Bills G."/>
            <person name="Bluhm B."/>
            <person name="Cannon C."/>
            <person name="Castanera R."/>
            <person name="Culley D."/>
            <person name="Daum C."/>
            <person name="Ezra D."/>
            <person name="Gonzalez J."/>
            <person name="Henrissat B."/>
            <person name="Kuo A."/>
            <person name="Liang C."/>
            <person name="Lipzen A."/>
            <person name="Lutzoni F."/>
            <person name="Magnuson J."/>
            <person name="Mondo S."/>
            <person name="Nolan M."/>
            <person name="Ohm R."/>
            <person name="Pangilinan J."/>
            <person name="Park H.-J."/>
            <person name="Ramirez L."/>
            <person name="Alfaro M."/>
            <person name="Sun H."/>
            <person name="Tritt A."/>
            <person name="Yoshinaga Y."/>
            <person name="Zwiers L.-H."/>
            <person name="Turgeon B."/>
            <person name="Goodwin S."/>
            <person name="Spatafora J."/>
            <person name="Crous P."/>
            <person name="Grigoriev I."/>
        </authorList>
    </citation>
    <scope>NUCLEOTIDE SEQUENCE</scope>
    <source>
        <strain evidence="13">CBS 379.55</strain>
    </source>
</reference>
<keyword evidence="4" id="KW-0963">Cytoplasm</keyword>
<proteinExistence type="inferred from homology"/>
<evidence type="ECO:0000256" key="1">
    <source>
        <dbReference type="ARBA" id="ARBA00004496"/>
    </source>
</evidence>
<evidence type="ECO:0000256" key="3">
    <source>
        <dbReference type="ARBA" id="ARBA00012841"/>
    </source>
</evidence>
<feature type="compositionally biased region" description="Polar residues" evidence="11">
    <location>
        <begin position="1"/>
        <end position="10"/>
    </location>
</feature>
<dbReference type="PANTHER" id="PTHR43450">
    <property type="entry name" value="ASPARTYL-TRNA SYNTHETASE"/>
    <property type="match status" value="1"/>
</dbReference>
<evidence type="ECO:0000256" key="4">
    <source>
        <dbReference type="ARBA" id="ARBA00022490"/>
    </source>
</evidence>
<evidence type="ECO:0000256" key="10">
    <source>
        <dbReference type="ARBA" id="ARBA00047904"/>
    </source>
</evidence>
<keyword evidence="7" id="KW-0067">ATP-binding</keyword>
<dbReference type="EMBL" id="ML986515">
    <property type="protein sequence ID" value="KAF2272936.1"/>
    <property type="molecule type" value="Genomic_DNA"/>
</dbReference>
<dbReference type="AlphaFoldDB" id="A0A6A6JBC4"/>
<dbReference type="InterPro" id="IPR012340">
    <property type="entry name" value="NA-bd_OB-fold"/>
</dbReference>
<dbReference type="GO" id="GO:0006422">
    <property type="term" value="P:aspartyl-tRNA aminoacylation"/>
    <property type="evidence" value="ECO:0007669"/>
    <property type="project" value="InterPro"/>
</dbReference>
<dbReference type="RefSeq" id="XP_033650475.1">
    <property type="nucleotide sequence ID" value="XM_033800420.1"/>
</dbReference>
<comment type="catalytic activity">
    <reaction evidence="10">
        <text>tRNA(Asp) + L-aspartate + ATP = L-aspartyl-tRNA(Asp) + AMP + diphosphate</text>
        <dbReference type="Rhea" id="RHEA:19649"/>
        <dbReference type="Rhea" id="RHEA-COMP:9660"/>
        <dbReference type="Rhea" id="RHEA-COMP:9678"/>
        <dbReference type="ChEBI" id="CHEBI:29991"/>
        <dbReference type="ChEBI" id="CHEBI:30616"/>
        <dbReference type="ChEBI" id="CHEBI:33019"/>
        <dbReference type="ChEBI" id="CHEBI:78442"/>
        <dbReference type="ChEBI" id="CHEBI:78516"/>
        <dbReference type="ChEBI" id="CHEBI:456215"/>
        <dbReference type="EC" id="6.1.1.12"/>
    </reaction>
</comment>
<dbReference type="GeneID" id="54553595"/>
<dbReference type="GO" id="GO:0004815">
    <property type="term" value="F:aspartate-tRNA ligase activity"/>
    <property type="evidence" value="ECO:0007669"/>
    <property type="project" value="UniProtKB-EC"/>
</dbReference>
<evidence type="ECO:0000259" key="12">
    <source>
        <dbReference type="PROSITE" id="PS50862"/>
    </source>
</evidence>
<dbReference type="InterPro" id="IPR002312">
    <property type="entry name" value="Asp/Asn-tRNA-synth_IIb"/>
</dbReference>
<dbReference type="EC" id="6.1.1.12" evidence="3"/>
<dbReference type="Gene3D" id="2.40.50.140">
    <property type="entry name" value="Nucleic acid-binding proteins"/>
    <property type="match status" value="1"/>
</dbReference>
<dbReference type="SUPFAM" id="SSF55681">
    <property type="entry name" value="Class II aaRS and biotin synthetases"/>
    <property type="match status" value="1"/>
</dbReference>
<name>A0A6A6JBC4_WESOR</name>
<dbReference type="PRINTS" id="PR01042">
    <property type="entry name" value="TRNASYNTHASP"/>
</dbReference>
<feature type="domain" description="Aminoacyl-transfer RNA synthetases class-II family profile" evidence="12">
    <location>
        <begin position="220"/>
        <end position="424"/>
    </location>
</feature>
<dbReference type="OrthoDB" id="372395at2759"/>
<dbReference type="InterPro" id="IPR006195">
    <property type="entry name" value="aa-tRNA-synth_II"/>
</dbReference>
<dbReference type="SUPFAM" id="SSF50249">
    <property type="entry name" value="Nucleic acid-binding proteins"/>
    <property type="match status" value="1"/>
</dbReference>
<evidence type="ECO:0000313" key="13">
    <source>
        <dbReference type="EMBL" id="KAF2272936.1"/>
    </source>
</evidence>
<sequence length="424" mass="48001">MAESEPSSKPSKNALKNAAKEAEKAKKKAERSALLEQQKLELQQQVEDDFAARNYGEGDNLYPQTAVEKWIPLRNIEEHEDRECVFRMVVAEAPGYVSTPMIKFAVNIPPELICTVVGVVKRTSEKIQSTTIQDFELHARRISTVSKAQLPLPLQPADSEGPLPSEDKDATYEIYTPKIIGAPTKGGSSVFRLDYFYRSAYLAQSPQLAKQMAIQSWFPRVIEIGLVFRAENSNTVRHLTGKETKLIRKVYAVEPFKLPAISNIPRIEFSEGVMMLREVGESVGDYDDLTTPQEKKLGQLILEKYGSDFYTLDQFPTAVRPFYTMPSKKNKNYANSYDMFMRGQEILSGAQRIYIHELLVERIREQGMSPDADGLRDYVEGFRYRCPPNGGGGIGLERIVQFYLGLPNIRMTSLFPRDPNRVLP</sequence>
<dbReference type="InterPro" id="IPR045864">
    <property type="entry name" value="aa-tRNA-synth_II/BPL/LPL"/>
</dbReference>
<evidence type="ECO:0000256" key="2">
    <source>
        <dbReference type="ARBA" id="ARBA00005312"/>
    </source>
</evidence>
<evidence type="ECO:0000256" key="5">
    <source>
        <dbReference type="ARBA" id="ARBA00022598"/>
    </source>
</evidence>
<dbReference type="InterPro" id="IPR004523">
    <property type="entry name" value="Asp-tRNA_synthase_2"/>
</dbReference>
<dbReference type="GO" id="GO:0005829">
    <property type="term" value="C:cytosol"/>
    <property type="evidence" value="ECO:0007669"/>
    <property type="project" value="TreeGrafter"/>
</dbReference>
<dbReference type="GO" id="GO:0017101">
    <property type="term" value="C:aminoacyl-tRNA synthetase multienzyme complex"/>
    <property type="evidence" value="ECO:0007669"/>
    <property type="project" value="TreeGrafter"/>
</dbReference>
<keyword evidence="8" id="KW-0648">Protein biosynthesis</keyword>
<evidence type="ECO:0000256" key="11">
    <source>
        <dbReference type="SAM" id="MobiDB-lite"/>
    </source>
</evidence>
<protein>
    <recommendedName>
        <fullName evidence="3">aspartate--tRNA ligase</fullName>
        <ecNumber evidence="3">6.1.1.12</ecNumber>
    </recommendedName>
</protein>
<dbReference type="GO" id="GO:0005524">
    <property type="term" value="F:ATP binding"/>
    <property type="evidence" value="ECO:0007669"/>
    <property type="project" value="UniProtKB-KW"/>
</dbReference>
<keyword evidence="6" id="KW-0547">Nucleotide-binding</keyword>
<keyword evidence="14" id="KW-1185">Reference proteome</keyword>
<evidence type="ECO:0000256" key="6">
    <source>
        <dbReference type="ARBA" id="ARBA00022741"/>
    </source>
</evidence>
<gene>
    <name evidence="13" type="ORF">EI97DRAFT_452715</name>
</gene>
<dbReference type="GO" id="GO:0003723">
    <property type="term" value="F:RNA binding"/>
    <property type="evidence" value="ECO:0007669"/>
    <property type="project" value="TreeGrafter"/>
</dbReference>
<dbReference type="Gene3D" id="3.30.930.10">
    <property type="entry name" value="Bira Bifunctional Protein, Domain 2"/>
    <property type="match status" value="2"/>
</dbReference>
<comment type="similarity">
    <text evidence="2">Belongs to the class-II aminoacyl-tRNA synthetase family. Type 2 subfamily.</text>
</comment>
<accession>A0A6A6JBC4</accession>
<evidence type="ECO:0000256" key="8">
    <source>
        <dbReference type="ARBA" id="ARBA00022917"/>
    </source>
</evidence>
<dbReference type="PANTHER" id="PTHR43450:SF1">
    <property type="entry name" value="ASPARTATE--TRNA LIGASE, CYTOPLASMIC"/>
    <property type="match status" value="1"/>
</dbReference>
<organism evidence="13 14">
    <name type="scientific">Westerdykella ornata</name>
    <dbReference type="NCBI Taxonomy" id="318751"/>
    <lineage>
        <taxon>Eukaryota</taxon>
        <taxon>Fungi</taxon>
        <taxon>Dikarya</taxon>
        <taxon>Ascomycota</taxon>
        <taxon>Pezizomycotina</taxon>
        <taxon>Dothideomycetes</taxon>
        <taxon>Pleosporomycetidae</taxon>
        <taxon>Pleosporales</taxon>
        <taxon>Sporormiaceae</taxon>
        <taxon>Westerdykella</taxon>
    </lineage>
</organism>
<feature type="region of interest" description="Disordered" evidence="11">
    <location>
        <begin position="1"/>
        <end position="30"/>
    </location>
</feature>
<dbReference type="PROSITE" id="PS50862">
    <property type="entry name" value="AA_TRNA_LIGASE_II"/>
    <property type="match status" value="1"/>
</dbReference>
<keyword evidence="9" id="KW-0030">Aminoacyl-tRNA synthetase</keyword>
<evidence type="ECO:0000313" key="14">
    <source>
        <dbReference type="Proteomes" id="UP000800097"/>
    </source>
</evidence>
<dbReference type="InterPro" id="IPR004364">
    <property type="entry name" value="Aa-tRNA-synt_II"/>
</dbReference>
<comment type="subcellular location">
    <subcellularLocation>
        <location evidence="1">Cytoplasm</location>
    </subcellularLocation>
</comment>